<evidence type="ECO:0000313" key="2">
    <source>
        <dbReference type="WBParaSite" id="nRc.2.0.1.t11298-RA"/>
    </source>
</evidence>
<protein>
    <submittedName>
        <fullName evidence="2">Uncharacterized protein</fullName>
    </submittedName>
</protein>
<organism evidence="1 2">
    <name type="scientific">Romanomermis culicivorax</name>
    <name type="common">Nematode worm</name>
    <dbReference type="NCBI Taxonomy" id="13658"/>
    <lineage>
        <taxon>Eukaryota</taxon>
        <taxon>Metazoa</taxon>
        <taxon>Ecdysozoa</taxon>
        <taxon>Nematoda</taxon>
        <taxon>Enoplea</taxon>
        <taxon>Dorylaimia</taxon>
        <taxon>Mermithida</taxon>
        <taxon>Mermithoidea</taxon>
        <taxon>Mermithidae</taxon>
        <taxon>Romanomermis</taxon>
    </lineage>
</organism>
<evidence type="ECO:0000313" key="1">
    <source>
        <dbReference type="Proteomes" id="UP000887565"/>
    </source>
</evidence>
<reference evidence="2" key="1">
    <citation type="submission" date="2022-11" db="UniProtKB">
        <authorList>
            <consortium name="WormBaseParasite"/>
        </authorList>
    </citation>
    <scope>IDENTIFICATION</scope>
</reference>
<proteinExistence type="predicted"/>
<sequence length="51" mass="6409">MSGMWSSMWRNEYERIEFMKWMGQGLLNNKISDQMEQMLERMEQMLERYPK</sequence>
<name>A0A915IBY8_ROMCU</name>
<dbReference type="Proteomes" id="UP000887565">
    <property type="component" value="Unplaced"/>
</dbReference>
<dbReference type="AlphaFoldDB" id="A0A915IBY8"/>
<dbReference type="WBParaSite" id="nRc.2.0.1.t11298-RA">
    <property type="protein sequence ID" value="nRc.2.0.1.t11298-RA"/>
    <property type="gene ID" value="nRc.2.0.1.g11298"/>
</dbReference>
<accession>A0A915IBY8</accession>
<keyword evidence="1" id="KW-1185">Reference proteome</keyword>